<evidence type="ECO:0000313" key="4">
    <source>
        <dbReference type="Proteomes" id="UP000694404"/>
    </source>
</evidence>
<reference evidence="3" key="1">
    <citation type="submission" date="2025-08" db="UniProtKB">
        <authorList>
            <consortium name="Ensembl"/>
        </authorList>
    </citation>
    <scope>IDENTIFICATION</scope>
</reference>
<dbReference type="Pfam" id="PF00605">
    <property type="entry name" value="IRF"/>
    <property type="match status" value="2"/>
</dbReference>
<dbReference type="InterPro" id="IPR001346">
    <property type="entry name" value="Interferon_reg_fact_DNA-bd_dom"/>
</dbReference>
<reference evidence="3" key="2">
    <citation type="submission" date="2025-09" db="UniProtKB">
        <authorList>
            <consortium name="Ensembl"/>
        </authorList>
    </citation>
    <scope>IDENTIFICATION</scope>
</reference>
<feature type="domain" description="IRF tryptophan pentad repeat" evidence="2">
    <location>
        <begin position="6"/>
        <end position="129"/>
    </location>
</feature>
<dbReference type="GO" id="GO:0000981">
    <property type="term" value="F:DNA-binding transcription factor activity, RNA polymerase II-specific"/>
    <property type="evidence" value="ECO:0007669"/>
    <property type="project" value="TreeGrafter"/>
</dbReference>
<evidence type="ECO:0000256" key="1">
    <source>
        <dbReference type="SAM" id="MobiDB-lite"/>
    </source>
</evidence>
<dbReference type="PANTHER" id="PTHR11949">
    <property type="entry name" value="INTERFERON REGULATORY FACTOR"/>
    <property type="match status" value="1"/>
</dbReference>
<dbReference type="Ensembl" id="ENSCABT00000027749.1">
    <property type="protein sequence ID" value="ENSCABP00000025319.1"/>
    <property type="gene ID" value="ENSCABG00000018631.1"/>
</dbReference>
<organism evidence="3 4">
    <name type="scientific">Chelonoidis abingdonii</name>
    <name type="common">Abingdon island giant tortoise</name>
    <name type="synonym">Testudo abingdonii</name>
    <dbReference type="NCBI Taxonomy" id="106734"/>
    <lineage>
        <taxon>Eukaryota</taxon>
        <taxon>Metazoa</taxon>
        <taxon>Chordata</taxon>
        <taxon>Craniata</taxon>
        <taxon>Vertebrata</taxon>
        <taxon>Euteleostomi</taxon>
        <taxon>Archelosauria</taxon>
        <taxon>Testudinata</taxon>
        <taxon>Testudines</taxon>
        <taxon>Cryptodira</taxon>
        <taxon>Durocryptodira</taxon>
        <taxon>Testudinoidea</taxon>
        <taxon>Testudinidae</taxon>
        <taxon>Chelonoidis</taxon>
    </lineage>
</organism>
<dbReference type="GO" id="GO:0005634">
    <property type="term" value="C:nucleus"/>
    <property type="evidence" value="ECO:0007669"/>
    <property type="project" value="TreeGrafter"/>
</dbReference>
<dbReference type="GeneTree" id="ENSGT00940000160569"/>
<feature type="compositionally biased region" description="Pro residues" evidence="1">
    <location>
        <begin position="147"/>
        <end position="171"/>
    </location>
</feature>
<protein>
    <recommendedName>
        <fullName evidence="2">IRF tryptophan pentad repeat domain-containing protein</fullName>
    </recommendedName>
</protein>
<dbReference type="AlphaFoldDB" id="A0A8C0J1S6"/>
<dbReference type="InterPro" id="IPR036390">
    <property type="entry name" value="WH_DNA-bd_sf"/>
</dbReference>
<accession>A0A8C0J1S6</accession>
<dbReference type="PRINTS" id="PR00267">
    <property type="entry name" value="INTFRNREGFCT"/>
</dbReference>
<proteinExistence type="predicted"/>
<dbReference type="CDD" id="cd00103">
    <property type="entry name" value="IRF"/>
    <property type="match status" value="1"/>
</dbReference>
<sequence length="198" mass="21952">MASVEGPLIVPWLRKKLDNGCYPGVRWLDQGRTQFRVPWKHGLRQDASTEDFQLFRASPAARYLRLFPPSTPQDWAIDSGSYRPEHDAPAPSVWKRNFRSALNRKPGIQVLRDHSSDSADPHKVYEILPEGVPRMPVTQQQVGKSPSVPPPSALPVPLTPDPQPLPAQPCPCPSLPTRSPCRPSPALGAVPHRCPFSP</sequence>
<dbReference type="InterPro" id="IPR036388">
    <property type="entry name" value="WH-like_DNA-bd_sf"/>
</dbReference>
<dbReference type="PROSITE" id="PS51507">
    <property type="entry name" value="IRF_2"/>
    <property type="match status" value="1"/>
</dbReference>
<dbReference type="GO" id="GO:0002376">
    <property type="term" value="P:immune system process"/>
    <property type="evidence" value="ECO:0007669"/>
    <property type="project" value="TreeGrafter"/>
</dbReference>
<dbReference type="SUPFAM" id="SSF46785">
    <property type="entry name" value="Winged helix' DNA-binding domain"/>
    <property type="match status" value="1"/>
</dbReference>
<dbReference type="SMART" id="SM00348">
    <property type="entry name" value="IRF"/>
    <property type="match status" value="1"/>
</dbReference>
<feature type="region of interest" description="Disordered" evidence="1">
    <location>
        <begin position="132"/>
        <end position="171"/>
    </location>
</feature>
<name>A0A8C0J1S6_CHEAB</name>
<dbReference type="Proteomes" id="UP000694404">
    <property type="component" value="Unplaced"/>
</dbReference>
<evidence type="ECO:0000259" key="2">
    <source>
        <dbReference type="PROSITE" id="PS51507"/>
    </source>
</evidence>
<dbReference type="PANTHER" id="PTHR11949:SF1">
    <property type="entry name" value="INTERFERON REGULATORY FACTOR 3"/>
    <property type="match status" value="1"/>
</dbReference>
<evidence type="ECO:0000313" key="3">
    <source>
        <dbReference type="Ensembl" id="ENSCABP00000025319.1"/>
    </source>
</evidence>
<dbReference type="OMA" id="QDWAIDS"/>
<keyword evidence="4" id="KW-1185">Reference proteome</keyword>
<dbReference type="GO" id="GO:0000978">
    <property type="term" value="F:RNA polymerase II cis-regulatory region sequence-specific DNA binding"/>
    <property type="evidence" value="ECO:0007669"/>
    <property type="project" value="TreeGrafter"/>
</dbReference>
<dbReference type="Gene3D" id="1.10.10.10">
    <property type="entry name" value="Winged helix-like DNA-binding domain superfamily/Winged helix DNA-binding domain"/>
    <property type="match status" value="1"/>
</dbReference>